<accession>A0A0F9T7V3</accession>
<evidence type="ECO:0000313" key="2">
    <source>
        <dbReference type="EMBL" id="KKN71052.1"/>
    </source>
</evidence>
<feature type="transmembrane region" description="Helical" evidence="1">
    <location>
        <begin position="6"/>
        <end position="28"/>
    </location>
</feature>
<reference evidence="2" key="1">
    <citation type="journal article" date="2015" name="Nature">
        <title>Complex archaea that bridge the gap between prokaryotes and eukaryotes.</title>
        <authorList>
            <person name="Spang A."/>
            <person name="Saw J.H."/>
            <person name="Jorgensen S.L."/>
            <person name="Zaremba-Niedzwiedzka K."/>
            <person name="Martijn J."/>
            <person name="Lind A.E."/>
            <person name="van Eijk R."/>
            <person name="Schleper C."/>
            <person name="Guy L."/>
            <person name="Ettema T.J."/>
        </authorList>
    </citation>
    <scope>NUCLEOTIDE SEQUENCE</scope>
</reference>
<protein>
    <submittedName>
        <fullName evidence="2">Uncharacterized protein</fullName>
    </submittedName>
</protein>
<proteinExistence type="predicted"/>
<comment type="caution">
    <text evidence="2">The sequence shown here is derived from an EMBL/GenBank/DDBJ whole genome shotgun (WGS) entry which is preliminary data.</text>
</comment>
<keyword evidence="1" id="KW-1133">Transmembrane helix</keyword>
<dbReference type="EMBL" id="LAZR01000391">
    <property type="protein sequence ID" value="KKN71052.1"/>
    <property type="molecule type" value="Genomic_DNA"/>
</dbReference>
<name>A0A0F9T7V3_9ZZZZ</name>
<keyword evidence="1" id="KW-0812">Transmembrane</keyword>
<dbReference type="AlphaFoldDB" id="A0A0F9T7V3"/>
<evidence type="ECO:0000256" key="1">
    <source>
        <dbReference type="SAM" id="Phobius"/>
    </source>
</evidence>
<organism evidence="2">
    <name type="scientific">marine sediment metagenome</name>
    <dbReference type="NCBI Taxonomy" id="412755"/>
    <lineage>
        <taxon>unclassified sequences</taxon>
        <taxon>metagenomes</taxon>
        <taxon>ecological metagenomes</taxon>
    </lineage>
</organism>
<sequence length="150" mass="16544">MEIELPFWANLLIAAALLFSGTIGTYLVGGVRKGMKWLDEKIDNEYISGVIQRATPVLEELVDETYKTFIKPLKKSGKWNAETAREAKANVAGKFRILWGAEGARKLVHIFGAPDTVDDFIGGLVERAVTTRKTVGRRAKALKVKNPSKG</sequence>
<keyword evidence="1" id="KW-0472">Membrane</keyword>
<gene>
    <name evidence="2" type="ORF">LCGC14_0424690</name>
</gene>